<dbReference type="AlphaFoldDB" id="A0AAX2UJ23"/>
<accession>A0AAX2UJ23</accession>
<dbReference type="RefSeq" id="WP_082200896.1">
    <property type="nucleotide sequence ID" value="NZ_CP020480.1"/>
</dbReference>
<evidence type="ECO:0000313" key="2">
    <source>
        <dbReference type="Proteomes" id="UP000306813"/>
    </source>
</evidence>
<dbReference type="KEGG" id="chv:CHELV3228_b0030"/>
<evidence type="ECO:0000313" key="1">
    <source>
        <dbReference type="EMBL" id="TNB57516.1"/>
    </source>
</evidence>
<organism evidence="1 2">
    <name type="scientific">Campylobacter helveticus</name>
    <dbReference type="NCBI Taxonomy" id="28898"/>
    <lineage>
        <taxon>Bacteria</taxon>
        <taxon>Pseudomonadati</taxon>
        <taxon>Campylobacterota</taxon>
        <taxon>Epsilonproteobacteria</taxon>
        <taxon>Campylobacterales</taxon>
        <taxon>Campylobacteraceae</taxon>
        <taxon>Campylobacter</taxon>
    </lineage>
</organism>
<dbReference type="EMBL" id="VDBS01000037">
    <property type="protein sequence ID" value="TNB57516.1"/>
    <property type="molecule type" value="Genomic_DNA"/>
</dbReference>
<protein>
    <submittedName>
        <fullName evidence="1">Rha family transcriptional regulator</fullName>
    </submittedName>
</protein>
<name>A0AAX2UJ23_9BACT</name>
<dbReference type="GeneID" id="52037851"/>
<proteinExistence type="predicted"/>
<dbReference type="InterPro" id="IPR014054">
    <property type="entry name" value="Phage_regulatory_Rha"/>
</dbReference>
<dbReference type="NCBIfam" id="TIGR02681">
    <property type="entry name" value="phage_pRha"/>
    <property type="match status" value="1"/>
</dbReference>
<dbReference type="Proteomes" id="UP000306813">
    <property type="component" value="Unassembled WGS sequence"/>
</dbReference>
<gene>
    <name evidence="1" type="ORF">FDW42_05085</name>
</gene>
<reference evidence="1 2" key="1">
    <citation type="submission" date="2019-05" db="EMBL/GenBank/DDBJ databases">
        <title>Draft genomes of eight strains of Campylobacter helveticus isolated from cats and a dog in New Zealand.</title>
        <authorList>
            <person name="Bojanic K."/>
            <person name="Midwinter A.C."/>
            <person name="Biggs P.J."/>
            <person name="Acke E."/>
            <person name="Cornelius A.J."/>
            <person name="Marshall J.C."/>
        </authorList>
    </citation>
    <scope>NUCLEOTIDE SEQUENCE [LARGE SCALE GENOMIC DNA]</scope>
    <source>
        <strain evidence="1 2">ACP123b</strain>
    </source>
</reference>
<comment type="caution">
    <text evidence="1">The sequence shown here is derived from an EMBL/GenBank/DDBJ whole genome shotgun (WGS) entry which is preliminary data.</text>
</comment>
<dbReference type="Pfam" id="PF09669">
    <property type="entry name" value="Phage_pRha"/>
    <property type="match status" value="1"/>
</dbReference>
<sequence>MSFLHSLIINDCEVKFSANENKTFCTSLDIARVFGKRHDHVLRDIENLLKDLREIGASNELLNFGEVVRISKTTNPKSGKLVNRKMPMYKITRDGFSLLAMGFTGKKALQWKIAFIDAFNTMEKLLQKEIYSPNKYLTDLMRQIYPNLPQDDYEINVLITNKPHTREAKNIFSLNYLVDNRTPKDPNINFNISFQTRKIKSPKEKK</sequence>